<dbReference type="GO" id="GO:0005829">
    <property type="term" value="C:cytosol"/>
    <property type="evidence" value="ECO:0007669"/>
    <property type="project" value="TreeGrafter"/>
</dbReference>
<dbReference type="GO" id="GO:0006637">
    <property type="term" value="P:acyl-CoA metabolic process"/>
    <property type="evidence" value="ECO:0007669"/>
    <property type="project" value="TreeGrafter"/>
</dbReference>
<dbReference type="PANTHER" id="PTHR11049">
    <property type="entry name" value="ACYL COENZYME A THIOESTER HYDROLASE"/>
    <property type="match status" value="1"/>
</dbReference>
<dbReference type="EMBL" id="RJJC01000001">
    <property type="protein sequence ID" value="RNJ26320.1"/>
    <property type="molecule type" value="Genomic_DNA"/>
</dbReference>
<dbReference type="InterPro" id="IPR006683">
    <property type="entry name" value="Thioestr_dom"/>
</dbReference>
<dbReference type="PROSITE" id="PS51770">
    <property type="entry name" value="HOTDOG_ACOT"/>
    <property type="match status" value="1"/>
</dbReference>
<dbReference type="CDD" id="cd03442">
    <property type="entry name" value="BFIT_BACH"/>
    <property type="match status" value="1"/>
</dbReference>
<dbReference type="Gene3D" id="3.10.129.10">
    <property type="entry name" value="Hotdog Thioesterase"/>
    <property type="match status" value="1"/>
</dbReference>
<dbReference type="GO" id="GO:0009062">
    <property type="term" value="P:fatty acid catabolic process"/>
    <property type="evidence" value="ECO:0007669"/>
    <property type="project" value="TreeGrafter"/>
</dbReference>
<feature type="domain" description="HotDog ACOT-type" evidence="3">
    <location>
        <begin position="14"/>
        <end position="126"/>
    </location>
</feature>
<keyword evidence="5" id="KW-1185">Reference proteome</keyword>
<protein>
    <submittedName>
        <fullName evidence="4">Acyl-CoA thioesterase</fullName>
    </submittedName>
</protein>
<comment type="caution">
    <text evidence="4">The sequence shown here is derived from an EMBL/GenBank/DDBJ whole genome shotgun (WGS) entry which is preliminary data.</text>
</comment>
<keyword evidence="1" id="KW-0378">Hydrolase</keyword>
<dbReference type="PANTHER" id="PTHR11049:SF24">
    <property type="entry name" value="CYTOSOLIC ACYL COENZYME A THIOESTER HYDROLASE"/>
    <property type="match status" value="1"/>
</dbReference>
<evidence type="ECO:0000313" key="4">
    <source>
        <dbReference type="EMBL" id="RNJ26320.1"/>
    </source>
</evidence>
<evidence type="ECO:0000256" key="2">
    <source>
        <dbReference type="SAM" id="MobiDB-lite"/>
    </source>
</evidence>
<organism evidence="4 5">
    <name type="scientific">Halosegnis longus</name>
    <dbReference type="NCBI Taxonomy" id="2216012"/>
    <lineage>
        <taxon>Archaea</taxon>
        <taxon>Methanobacteriati</taxon>
        <taxon>Methanobacteriota</taxon>
        <taxon>Stenosarchaea group</taxon>
        <taxon>Halobacteria</taxon>
        <taxon>Halobacteriales</taxon>
        <taxon>Natronomonadaceae</taxon>
        <taxon>Halosegnis</taxon>
    </lineage>
</organism>
<dbReference type="Proteomes" id="UP000270581">
    <property type="component" value="Unassembled WGS sequence"/>
</dbReference>
<evidence type="ECO:0000256" key="1">
    <source>
        <dbReference type="ARBA" id="ARBA00022801"/>
    </source>
</evidence>
<feature type="compositionally biased region" description="Polar residues" evidence="2">
    <location>
        <begin position="1"/>
        <end position="15"/>
    </location>
</feature>
<gene>
    <name evidence="4" type="ORF">Nmn1133_06305</name>
</gene>
<evidence type="ECO:0000313" key="5">
    <source>
        <dbReference type="Proteomes" id="UP000270581"/>
    </source>
</evidence>
<dbReference type="InterPro" id="IPR040170">
    <property type="entry name" value="Cytosol_ACT"/>
</dbReference>
<feature type="region of interest" description="Disordered" evidence="2">
    <location>
        <begin position="1"/>
        <end position="20"/>
    </location>
</feature>
<accession>A0AAJ4R8T5</accession>
<dbReference type="InterPro" id="IPR029069">
    <property type="entry name" value="HotDog_dom_sf"/>
</dbReference>
<dbReference type="GO" id="GO:0052816">
    <property type="term" value="F:long-chain fatty acyl-CoA hydrolase activity"/>
    <property type="evidence" value="ECO:0007669"/>
    <property type="project" value="TreeGrafter"/>
</dbReference>
<dbReference type="SUPFAM" id="SSF54637">
    <property type="entry name" value="Thioesterase/thiol ester dehydrase-isomerase"/>
    <property type="match status" value="1"/>
</dbReference>
<dbReference type="Pfam" id="PF03061">
    <property type="entry name" value="4HBT"/>
    <property type="match status" value="1"/>
</dbReference>
<reference evidence="4 5" key="1">
    <citation type="submission" date="2018-11" db="EMBL/GenBank/DDBJ databases">
        <title>Genome sequences of Natronomonas sp. CBA1133.</title>
        <authorList>
            <person name="Roh S.W."/>
            <person name="Cha I.-T."/>
        </authorList>
    </citation>
    <scope>NUCLEOTIDE SEQUENCE [LARGE SCALE GENOMIC DNA]</scope>
    <source>
        <strain evidence="4 5">CBA1133</strain>
    </source>
</reference>
<name>A0AAJ4R8T5_9EURY</name>
<dbReference type="RefSeq" id="WP_075936217.1">
    <property type="nucleotide sequence ID" value="NZ_BDJH01000002.1"/>
</dbReference>
<sequence length="166" mass="17922">MPSTRHTSETATLDSSHTEMSEILMPNDTNNLGRALGGSVLHWMDICGAISARRFSNCQVVTAAMDHVDFIAPIDLGDVVTITGYVFDTGETSMDIKVDVQAERPAEGESADAATSFFSFVALDADETPAAVPDLECPSTAQQELRDEALARRQERRQALAETADD</sequence>
<dbReference type="InterPro" id="IPR033120">
    <property type="entry name" value="HOTDOG_ACOT"/>
</dbReference>
<dbReference type="AlphaFoldDB" id="A0AAJ4R8T5"/>
<evidence type="ECO:0000259" key="3">
    <source>
        <dbReference type="PROSITE" id="PS51770"/>
    </source>
</evidence>
<proteinExistence type="predicted"/>